<evidence type="ECO:0000313" key="2">
    <source>
        <dbReference type="Proteomes" id="UP000006875"/>
    </source>
</evidence>
<evidence type="ECO:0000313" key="1">
    <source>
        <dbReference type="EMBL" id="ADO82178.1"/>
    </source>
</evidence>
<dbReference type="eggNOG" id="COG3307">
    <property type="taxonomic scope" value="Bacteria"/>
</dbReference>
<proteinExistence type="predicted"/>
<dbReference type="SUPFAM" id="SSF56059">
    <property type="entry name" value="Glutathione synthetase ATP-binding domain-like"/>
    <property type="match status" value="1"/>
</dbReference>
<sequence length="293" mass="35339">MLKKKIKLILRKNLSDEIFIKISGLYHLGYLMNLKKPKTFNEKIQYRKLYDKNPLYSLCSDKYRAREYVKEKIGEDYLIPLHLVTKKLTEKQWNNLPNKFVAKANHNSGPVQIVKDKSKTYYENVAKELHRQLNEKFGILTIEYYYEEIKPLIIIEDLLMTKKGLVDDYKFHCFNSKGEFKCIFMYDYGKENDMKDYPRQMFDENFNKLPFELSRRDDGKELEKPKNFDKMISLAKKLSKDFDYVRVDFFEVDDNIYFNELTFCHACGFQSFNPREWDYKLGSYWDQKINNDN</sequence>
<dbReference type="Pfam" id="PF14305">
    <property type="entry name" value="ATPgrasp_TupA"/>
    <property type="match status" value="1"/>
</dbReference>
<dbReference type="KEGG" id="ipo:Ilyop_0390"/>
<dbReference type="EMBL" id="CP002281">
    <property type="protein sequence ID" value="ADO82178.1"/>
    <property type="molecule type" value="Genomic_DNA"/>
</dbReference>
<keyword evidence="2" id="KW-1185">Reference proteome</keyword>
<dbReference type="AlphaFoldDB" id="E3HB29"/>
<dbReference type="RefSeq" id="WP_013386848.1">
    <property type="nucleotide sequence ID" value="NC_014632.1"/>
</dbReference>
<accession>E3HB29</accession>
<gene>
    <name evidence="1" type="ordered locus">Ilyop_0390</name>
</gene>
<organism evidence="1 2">
    <name type="scientific">Ilyobacter polytropus (strain ATCC 51220 / DSM 2926 / LMG 16218 / CuHBu1)</name>
    <dbReference type="NCBI Taxonomy" id="572544"/>
    <lineage>
        <taxon>Bacteria</taxon>
        <taxon>Fusobacteriati</taxon>
        <taxon>Fusobacteriota</taxon>
        <taxon>Fusobacteriia</taxon>
        <taxon>Fusobacteriales</taxon>
        <taxon>Fusobacteriaceae</taxon>
        <taxon>Ilyobacter</taxon>
    </lineage>
</organism>
<dbReference type="OrthoDB" id="9791827at2"/>
<dbReference type="HOGENOM" id="CLU_056705_0_0_0"/>
<reference evidence="1 2" key="1">
    <citation type="journal article" date="2010" name="Stand. Genomic Sci.">
        <title>Complete genome sequence of Ilyobacter polytropus type strain (CuHbu1).</title>
        <authorList>
            <person name="Sikorski J."/>
            <person name="Chertkov O."/>
            <person name="Lapidus A."/>
            <person name="Nolan M."/>
            <person name="Lucas S."/>
            <person name="Del Rio T.G."/>
            <person name="Tice H."/>
            <person name="Cheng J.F."/>
            <person name="Tapia R."/>
            <person name="Han C."/>
            <person name="Goodwin L."/>
            <person name="Pitluck S."/>
            <person name="Liolios K."/>
            <person name="Ivanova N."/>
            <person name="Mavromatis K."/>
            <person name="Mikhailova N."/>
            <person name="Pati A."/>
            <person name="Chen A."/>
            <person name="Palaniappan K."/>
            <person name="Land M."/>
            <person name="Hauser L."/>
            <person name="Chang Y.J."/>
            <person name="Jeffries C.D."/>
            <person name="Brambilla E."/>
            <person name="Yasawong M."/>
            <person name="Rohde M."/>
            <person name="Pukall R."/>
            <person name="Spring S."/>
            <person name="Goker M."/>
            <person name="Woyke T."/>
            <person name="Bristow J."/>
            <person name="Eisen J.A."/>
            <person name="Markowitz V."/>
            <person name="Hugenholtz P."/>
            <person name="Kyrpides N.C."/>
            <person name="Klenk H.P."/>
        </authorList>
    </citation>
    <scope>NUCLEOTIDE SEQUENCE [LARGE SCALE GENOMIC DNA]</scope>
    <source>
        <strain evidence="2">ATCC 51220 / DSM 2926 / LMG 16218 / CuHBu1</strain>
    </source>
</reference>
<dbReference type="Proteomes" id="UP000006875">
    <property type="component" value="Chromosome"/>
</dbReference>
<protein>
    <submittedName>
        <fullName evidence="1">Glycosyltransferase</fullName>
    </submittedName>
</protein>
<dbReference type="InterPro" id="IPR029465">
    <property type="entry name" value="ATPgrasp_TupA"/>
</dbReference>
<name>E3HB29_ILYPC</name>
<dbReference type="STRING" id="572544.Ilyop_0390"/>